<dbReference type="EMBL" id="JANBPW010003505">
    <property type="protein sequence ID" value="KAJ1937472.1"/>
    <property type="molecule type" value="Genomic_DNA"/>
</dbReference>
<name>A0ACC1J4U8_9FUNG</name>
<comment type="caution">
    <text evidence="1">The sequence shown here is derived from an EMBL/GenBank/DDBJ whole genome shotgun (WGS) entry which is preliminary data.</text>
</comment>
<proteinExistence type="predicted"/>
<gene>
    <name evidence="1" type="ORF">FBU59_004737</name>
</gene>
<dbReference type="Proteomes" id="UP001150603">
    <property type="component" value="Unassembled WGS sequence"/>
</dbReference>
<reference evidence="1" key="1">
    <citation type="submission" date="2022-07" db="EMBL/GenBank/DDBJ databases">
        <title>Phylogenomic reconstructions and comparative analyses of Kickxellomycotina fungi.</title>
        <authorList>
            <person name="Reynolds N.K."/>
            <person name="Stajich J.E."/>
            <person name="Barry K."/>
            <person name="Grigoriev I.V."/>
            <person name="Crous P."/>
            <person name="Smith M.E."/>
        </authorList>
    </citation>
    <scope>NUCLEOTIDE SEQUENCE</scope>
    <source>
        <strain evidence="1">NRRL 5244</strain>
    </source>
</reference>
<evidence type="ECO:0000313" key="2">
    <source>
        <dbReference type="Proteomes" id="UP001150603"/>
    </source>
</evidence>
<evidence type="ECO:0000313" key="1">
    <source>
        <dbReference type="EMBL" id="KAJ1937472.1"/>
    </source>
</evidence>
<organism evidence="1 2">
    <name type="scientific">Linderina macrospora</name>
    <dbReference type="NCBI Taxonomy" id="4868"/>
    <lineage>
        <taxon>Eukaryota</taxon>
        <taxon>Fungi</taxon>
        <taxon>Fungi incertae sedis</taxon>
        <taxon>Zoopagomycota</taxon>
        <taxon>Kickxellomycotina</taxon>
        <taxon>Kickxellomycetes</taxon>
        <taxon>Kickxellales</taxon>
        <taxon>Kickxellaceae</taxon>
        <taxon>Linderina</taxon>
    </lineage>
</organism>
<keyword evidence="2" id="KW-1185">Reference proteome</keyword>
<protein>
    <submittedName>
        <fullName evidence="1">Uncharacterized protein</fullName>
    </submittedName>
</protein>
<feature type="non-terminal residue" evidence="1">
    <location>
        <position position="83"/>
    </location>
</feature>
<accession>A0ACC1J4U8</accession>
<sequence length="83" mass="9050">MTVESFDGPVTKKEIDSFKASMQALKPSTASANEWAQGHSGENTKALGMMYEISNDVTILNKMLTFCDTVLSIRNDMGKGCKV</sequence>